<accession>A0ACB9S4A1</accession>
<dbReference type="Proteomes" id="UP001057402">
    <property type="component" value="Chromosome 2"/>
</dbReference>
<gene>
    <name evidence="1" type="ORF">MLD38_003902</name>
</gene>
<keyword evidence="2" id="KW-1185">Reference proteome</keyword>
<reference evidence="2" key="1">
    <citation type="journal article" date="2023" name="Front. Plant Sci.">
        <title>Chromosomal-level genome assembly of Melastoma candidum provides insights into trichome evolution.</title>
        <authorList>
            <person name="Zhong Y."/>
            <person name="Wu W."/>
            <person name="Sun C."/>
            <person name="Zou P."/>
            <person name="Liu Y."/>
            <person name="Dai S."/>
            <person name="Zhou R."/>
        </authorList>
    </citation>
    <scope>NUCLEOTIDE SEQUENCE [LARGE SCALE GENOMIC DNA]</scope>
</reference>
<protein>
    <submittedName>
        <fullName evidence="1">Uncharacterized protein</fullName>
    </submittedName>
</protein>
<evidence type="ECO:0000313" key="2">
    <source>
        <dbReference type="Proteomes" id="UP001057402"/>
    </source>
</evidence>
<evidence type="ECO:0000313" key="1">
    <source>
        <dbReference type="EMBL" id="KAI4385914.1"/>
    </source>
</evidence>
<organism evidence="1 2">
    <name type="scientific">Melastoma candidum</name>
    <dbReference type="NCBI Taxonomy" id="119954"/>
    <lineage>
        <taxon>Eukaryota</taxon>
        <taxon>Viridiplantae</taxon>
        <taxon>Streptophyta</taxon>
        <taxon>Embryophyta</taxon>
        <taxon>Tracheophyta</taxon>
        <taxon>Spermatophyta</taxon>
        <taxon>Magnoliopsida</taxon>
        <taxon>eudicotyledons</taxon>
        <taxon>Gunneridae</taxon>
        <taxon>Pentapetalae</taxon>
        <taxon>rosids</taxon>
        <taxon>malvids</taxon>
        <taxon>Myrtales</taxon>
        <taxon>Melastomataceae</taxon>
        <taxon>Melastomatoideae</taxon>
        <taxon>Melastomateae</taxon>
        <taxon>Melastoma</taxon>
    </lineage>
</organism>
<dbReference type="EMBL" id="CM042881">
    <property type="protein sequence ID" value="KAI4385914.1"/>
    <property type="molecule type" value="Genomic_DNA"/>
</dbReference>
<proteinExistence type="predicted"/>
<comment type="caution">
    <text evidence="1">The sequence shown here is derived from an EMBL/GenBank/DDBJ whole genome shotgun (WGS) entry which is preliminary data.</text>
</comment>
<name>A0ACB9S4A1_9MYRT</name>
<sequence>MVARGVEGRSAPPLFLETSLWLTWDWGLSRCKLSFCRAFGTLPFLSRHRYLTLDWSLRTLKETRWNWQIS</sequence>